<feature type="transmembrane region" description="Helical" evidence="1">
    <location>
        <begin position="74"/>
        <end position="95"/>
    </location>
</feature>
<organism evidence="3 4">
    <name type="scientific">Solirubrobacter ginsenosidimutans</name>
    <dbReference type="NCBI Taxonomy" id="490573"/>
    <lineage>
        <taxon>Bacteria</taxon>
        <taxon>Bacillati</taxon>
        <taxon>Actinomycetota</taxon>
        <taxon>Thermoleophilia</taxon>
        <taxon>Solirubrobacterales</taxon>
        <taxon>Solirubrobacteraceae</taxon>
        <taxon>Solirubrobacter</taxon>
    </lineage>
</organism>
<sequence length="102" mass="10799">MSPFAGLFLILFAAGSVLAGTCAVVAHRRSRDLWSAPLAFVLQLGGLFALLVGLFYLVFNGYVEDYGMQPARTLHIALPLLAVALVASAAAWAIALRPQARA</sequence>
<evidence type="ECO:0000256" key="2">
    <source>
        <dbReference type="SAM" id="SignalP"/>
    </source>
</evidence>
<keyword evidence="1" id="KW-0812">Transmembrane</keyword>
<dbReference type="RefSeq" id="WP_270041438.1">
    <property type="nucleotide sequence ID" value="NZ_JAPDOD010000017.1"/>
</dbReference>
<dbReference type="Proteomes" id="UP001149140">
    <property type="component" value="Unassembled WGS sequence"/>
</dbReference>
<dbReference type="AlphaFoldDB" id="A0A9X3MVV1"/>
<keyword evidence="1" id="KW-0472">Membrane</keyword>
<evidence type="ECO:0000256" key="1">
    <source>
        <dbReference type="SAM" id="Phobius"/>
    </source>
</evidence>
<comment type="caution">
    <text evidence="3">The sequence shown here is derived from an EMBL/GenBank/DDBJ whole genome shotgun (WGS) entry which is preliminary data.</text>
</comment>
<evidence type="ECO:0000313" key="4">
    <source>
        <dbReference type="Proteomes" id="UP001149140"/>
    </source>
</evidence>
<feature type="transmembrane region" description="Helical" evidence="1">
    <location>
        <begin position="35"/>
        <end position="62"/>
    </location>
</feature>
<gene>
    <name evidence="3" type="ORF">OM076_18160</name>
</gene>
<keyword evidence="4" id="KW-1185">Reference proteome</keyword>
<feature type="chain" id="PRO_5040867560" evidence="2">
    <location>
        <begin position="20"/>
        <end position="102"/>
    </location>
</feature>
<dbReference type="EMBL" id="JAPDOD010000017">
    <property type="protein sequence ID" value="MDA0162202.1"/>
    <property type="molecule type" value="Genomic_DNA"/>
</dbReference>
<protein>
    <submittedName>
        <fullName evidence="3">Uncharacterized protein</fullName>
    </submittedName>
</protein>
<keyword evidence="1" id="KW-1133">Transmembrane helix</keyword>
<keyword evidence="2" id="KW-0732">Signal</keyword>
<feature type="signal peptide" evidence="2">
    <location>
        <begin position="1"/>
        <end position="19"/>
    </location>
</feature>
<reference evidence="3" key="1">
    <citation type="submission" date="2022-10" db="EMBL/GenBank/DDBJ databases">
        <title>The WGS of Solirubrobacter ginsenosidimutans DSM 21036.</title>
        <authorList>
            <person name="Jiang Z."/>
        </authorList>
    </citation>
    <scope>NUCLEOTIDE SEQUENCE</scope>
    <source>
        <strain evidence="3">DSM 21036</strain>
    </source>
</reference>
<accession>A0A9X3MVV1</accession>
<proteinExistence type="predicted"/>
<evidence type="ECO:0000313" key="3">
    <source>
        <dbReference type="EMBL" id="MDA0162202.1"/>
    </source>
</evidence>
<name>A0A9X3MVV1_9ACTN</name>